<evidence type="ECO:0000313" key="2">
    <source>
        <dbReference type="EMBL" id="CAH9080227.1"/>
    </source>
</evidence>
<gene>
    <name evidence="2" type="ORF">CEURO_LOCUS7371</name>
</gene>
<dbReference type="EMBL" id="CAMAPE010000013">
    <property type="protein sequence ID" value="CAH9080227.1"/>
    <property type="molecule type" value="Genomic_DNA"/>
</dbReference>
<feature type="domain" description="F-box" evidence="1">
    <location>
        <begin position="1"/>
        <end position="47"/>
    </location>
</feature>
<name>A0A9P0YX19_CUSEU</name>
<dbReference type="AlphaFoldDB" id="A0A9P0YX19"/>
<dbReference type="Pfam" id="PF00646">
    <property type="entry name" value="F-box"/>
    <property type="match status" value="1"/>
</dbReference>
<evidence type="ECO:0000259" key="1">
    <source>
        <dbReference type="PROSITE" id="PS50181"/>
    </source>
</evidence>
<comment type="caution">
    <text evidence="2">The sequence shown here is derived from an EMBL/GenBank/DDBJ whole genome shotgun (WGS) entry which is preliminary data.</text>
</comment>
<accession>A0A9P0YX19</accession>
<organism evidence="2 3">
    <name type="scientific">Cuscuta europaea</name>
    <name type="common">European dodder</name>
    <dbReference type="NCBI Taxonomy" id="41803"/>
    <lineage>
        <taxon>Eukaryota</taxon>
        <taxon>Viridiplantae</taxon>
        <taxon>Streptophyta</taxon>
        <taxon>Embryophyta</taxon>
        <taxon>Tracheophyta</taxon>
        <taxon>Spermatophyta</taxon>
        <taxon>Magnoliopsida</taxon>
        <taxon>eudicotyledons</taxon>
        <taxon>Gunneridae</taxon>
        <taxon>Pentapetalae</taxon>
        <taxon>asterids</taxon>
        <taxon>lamiids</taxon>
        <taxon>Solanales</taxon>
        <taxon>Convolvulaceae</taxon>
        <taxon>Cuscuteae</taxon>
        <taxon>Cuscuta</taxon>
        <taxon>Cuscuta subgen. Cuscuta</taxon>
    </lineage>
</organism>
<sequence>MEHFAKLPEGCISEIVSFTSPADASALSVISKCFKSATESDTVWKKFLPSDIDEIVSKSPAPFDLPPTKKELYMFLSHSHILLAGGKLGFSLDKRTGKKCFRVAGSELVFTQRNHSNSMYTEPELLCSRHSDFAVIKSDGSEFDVFGRISSEKLSEKTHYSSYLVFMPSAESASIALSFWGVCRFADNEDRVVPERRVRFYNFRVPVVRDDGWLEVEIGTFFNAGGNRGDVESCLLSVFIGCGRFLIVRRLEFRPYRARA</sequence>
<dbReference type="PANTHER" id="PTHR32278:SF116">
    <property type="entry name" value="F-BOX PROTEIN PP2-B10-LIKE"/>
    <property type="match status" value="1"/>
</dbReference>
<dbReference type="InterPro" id="IPR025886">
    <property type="entry name" value="PP2-like"/>
</dbReference>
<dbReference type="InterPro" id="IPR036047">
    <property type="entry name" value="F-box-like_dom_sf"/>
</dbReference>
<protein>
    <recommendedName>
        <fullName evidence="1">F-box domain-containing protein</fullName>
    </recommendedName>
</protein>
<dbReference type="PANTHER" id="PTHR32278">
    <property type="entry name" value="F-BOX DOMAIN-CONTAINING PROTEIN"/>
    <property type="match status" value="1"/>
</dbReference>
<dbReference type="InterPro" id="IPR001810">
    <property type="entry name" value="F-box_dom"/>
</dbReference>
<dbReference type="PROSITE" id="PS50181">
    <property type="entry name" value="FBOX"/>
    <property type="match status" value="1"/>
</dbReference>
<dbReference type="SUPFAM" id="SSF81383">
    <property type="entry name" value="F-box domain"/>
    <property type="match status" value="1"/>
</dbReference>
<proteinExistence type="predicted"/>
<dbReference type="CDD" id="cd22162">
    <property type="entry name" value="F-box_AtSKIP3-like"/>
    <property type="match status" value="1"/>
</dbReference>
<reference evidence="2" key="1">
    <citation type="submission" date="2022-07" db="EMBL/GenBank/DDBJ databases">
        <authorList>
            <person name="Macas J."/>
            <person name="Novak P."/>
            <person name="Neumann P."/>
        </authorList>
    </citation>
    <scope>NUCLEOTIDE SEQUENCE</scope>
</reference>
<keyword evidence="3" id="KW-1185">Reference proteome</keyword>
<evidence type="ECO:0000313" key="3">
    <source>
        <dbReference type="Proteomes" id="UP001152484"/>
    </source>
</evidence>
<dbReference type="Proteomes" id="UP001152484">
    <property type="component" value="Unassembled WGS sequence"/>
</dbReference>
<dbReference type="Pfam" id="PF14299">
    <property type="entry name" value="PP2"/>
    <property type="match status" value="1"/>
</dbReference>
<dbReference type="OrthoDB" id="1301660at2759"/>